<gene>
    <name evidence="3" type="ORF">FJZ00_10720</name>
</gene>
<dbReference type="InterPro" id="IPR045190">
    <property type="entry name" value="MCCB/AccD1-like"/>
</dbReference>
<feature type="domain" description="CoA carboxyltransferase C-terminal" evidence="2">
    <location>
        <begin position="247"/>
        <end position="397"/>
    </location>
</feature>
<dbReference type="InterPro" id="IPR011763">
    <property type="entry name" value="COA_CT_C"/>
</dbReference>
<dbReference type="PANTHER" id="PTHR22855">
    <property type="entry name" value="ACETYL, PROPIONYL, PYRUVATE, AND GLUTACONYL CARBOXYLASE-RELATED"/>
    <property type="match status" value="1"/>
</dbReference>
<sequence>MGGPEAVAKQHAAGKLTARERVAVLVDKGTFEETGIQATAQPHPDLAGKDTPADGVITGFGKVGGRLVAIAAYDFTVIAGTIGMVSERKVTRMRELAVRHRVPMVWLLDSAGARVQEIASSEFAGTGKLFFDQVMMSGVVPQVAAVMGPCAAGTAYIPALADVVFMVKGTGSMALAGPPLVKAVTGEDTTAEDLGGSKVHCEISGCGDFEAADDRVCLEAIREYLGYFPSSCGEAPPILASEEPAGDPDELLAVVPADPRRPYDMRKLLRLVVDGGRLFELKPKFGATVITAFARLGGRPVGLVASQPSVMAGILNNDSADKAARFITLCDAFGVPLVFFQDVPGFMVGTKVEQGGIIRHGAKMLYAVSMATVPKLTVVVRKGYGAGYYVMCGTGYN</sequence>
<dbReference type="InterPro" id="IPR034733">
    <property type="entry name" value="AcCoA_carboxyl_beta"/>
</dbReference>
<dbReference type="InterPro" id="IPR011762">
    <property type="entry name" value="COA_CT_N"/>
</dbReference>
<evidence type="ECO:0000313" key="4">
    <source>
        <dbReference type="Proteomes" id="UP000703893"/>
    </source>
</evidence>
<dbReference type="GO" id="GO:1905202">
    <property type="term" value="C:methylcrotonoyl-CoA carboxylase complex"/>
    <property type="evidence" value="ECO:0007669"/>
    <property type="project" value="TreeGrafter"/>
</dbReference>
<dbReference type="AlphaFoldDB" id="A0A937X4D3"/>
<evidence type="ECO:0000313" key="3">
    <source>
        <dbReference type="EMBL" id="MBM3275618.1"/>
    </source>
</evidence>
<dbReference type="InterPro" id="IPR029045">
    <property type="entry name" value="ClpP/crotonase-like_dom_sf"/>
</dbReference>
<reference evidence="3 4" key="1">
    <citation type="submission" date="2019-03" db="EMBL/GenBank/DDBJ databases">
        <title>Lake Tanganyika Metagenome-Assembled Genomes (MAGs).</title>
        <authorList>
            <person name="Tran P."/>
        </authorList>
    </citation>
    <scope>NUCLEOTIDE SEQUENCE [LARGE SCALE GENOMIC DNA]</scope>
    <source>
        <strain evidence="3">K_DeepCast_65m_m2_236</strain>
    </source>
</reference>
<dbReference type="Pfam" id="PF01039">
    <property type="entry name" value="Carboxyl_trans"/>
    <property type="match status" value="1"/>
</dbReference>
<comment type="caution">
    <text evidence="3">The sequence shown here is derived from an EMBL/GenBank/DDBJ whole genome shotgun (WGS) entry which is preliminary data.</text>
</comment>
<dbReference type="PROSITE" id="PS50989">
    <property type="entry name" value="COA_CT_CTER"/>
    <property type="match status" value="1"/>
</dbReference>
<dbReference type="GO" id="GO:0004485">
    <property type="term" value="F:methylcrotonoyl-CoA carboxylase activity"/>
    <property type="evidence" value="ECO:0007669"/>
    <property type="project" value="TreeGrafter"/>
</dbReference>
<dbReference type="PROSITE" id="PS50980">
    <property type="entry name" value="COA_CT_NTER"/>
    <property type="match status" value="1"/>
</dbReference>
<dbReference type="EMBL" id="VGJX01000653">
    <property type="protein sequence ID" value="MBM3275618.1"/>
    <property type="molecule type" value="Genomic_DNA"/>
</dbReference>
<accession>A0A937X4D3</accession>
<dbReference type="Proteomes" id="UP000703893">
    <property type="component" value="Unassembled WGS sequence"/>
</dbReference>
<feature type="domain" description="CoA carboxyltransferase N-terminal" evidence="1">
    <location>
        <begin position="1"/>
        <end position="240"/>
    </location>
</feature>
<feature type="non-terminal residue" evidence="3">
    <location>
        <position position="397"/>
    </location>
</feature>
<protein>
    <submittedName>
        <fullName evidence="3">Acyl-CoA carboxylase subunit beta</fullName>
    </submittedName>
</protein>
<evidence type="ECO:0000259" key="2">
    <source>
        <dbReference type="PROSITE" id="PS50989"/>
    </source>
</evidence>
<proteinExistence type="predicted"/>
<dbReference type="Gene3D" id="3.90.226.10">
    <property type="entry name" value="2-enoyl-CoA Hydratase, Chain A, domain 1"/>
    <property type="match status" value="2"/>
</dbReference>
<dbReference type="GO" id="GO:0006552">
    <property type="term" value="P:L-leucine catabolic process"/>
    <property type="evidence" value="ECO:0007669"/>
    <property type="project" value="TreeGrafter"/>
</dbReference>
<evidence type="ECO:0000259" key="1">
    <source>
        <dbReference type="PROSITE" id="PS50980"/>
    </source>
</evidence>
<dbReference type="SUPFAM" id="SSF52096">
    <property type="entry name" value="ClpP/crotonase"/>
    <property type="match status" value="2"/>
</dbReference>
<organism evidence="3 4">
    <name type="scientific">Candidatus Tanganyikabacteria bacterium</name>
    <dbReference type="NCBI Taxonomy" id="2961651"/>
    <lineage>
        <taxon>Bacteria</taxon>
        <taxon>Bacillati</taxon>
        <taxon>Candidatus Sericytochromatia</taxon>
        <taxon>Candidatus Tanganyikabacteria</taxon>
    </lineage>
</organism>
<dbReference type="PANTHER" id="PTHR22855:SF13">
    <property type="entry name" value="METHYLCROTONOYL-COA CARBOXYLASE BETA CHAIN, MITOCHONDRIAL"/>
    <property type="match status" value="1"/>
</dbReference>
<name>A0A937X4D3_9BACT</name>